<accession>J9PRH7</accession>
<proteinExistence type="predicted"/>
<dbReference type="EMBL" id="JN797796">
    <property type="protein sequence ID" value="AEW47409.1"/>
    <property type="molecule type" value="Genomic_DNA"/>
</dbReference>
<evidence type="ECO:0000313" key="1">
    <source>
        <dbReference type="EMBL" id="AEW47409.1"/>
    </source>
</evidence>
<name>J9PRH7_9CAUD</name>
<dbReference type="Proteomes" id="UP000006291">
    <property type="component" value="Segment"/>
</dbReference>
<protein>
    <submittedName>
        <fullName evidence="1">Uncharacterized protein</fullName>
    </submittedName>
</protein>
<organism evidence="1 2">
    <name type="scientific">Bacillus phage B5S</name>
    <dbReference type="NCBI Taxonomy" id="1126949"/>
    <lineage>
        <taxon>Viruses</taxon>
        <taxon>Duplodnaviria</taxon>
        <taxon>Heunggongvirae</taxon>
        <taxon>Uroviricota</taxon>
        <taxon>Caudoviricetes</taxon>
        <taxon>Herelleviridae</taxon>
        <taxon>Bastillevirinae</taxon>
        <taxon>Bequatrovirus</taxon>
        <taxon>Bequatrovirus B4</taxon>
    </lineage>
</organism>
<sequence length="52" mass="6025">MGKEFRVEATFSLKKYADFTDKEKVELIHQAMLHMDKSFSLGISVMVIESEE</sequence>
<evidence type="ECO:0000313" key="2">
    <source>
        <dbReference type="Proteomes" id="UP000006291"/>
    </source>
</evidence>
<gene>
    <name evidence="1" type="ORF">B5S_0175</name>
</gene>
<reference evidence="1 2" key="1">
    <citation type="submission" date="2011-09" db="EMBL/GenBank/DDBJ databases">
        <title>Complete Genome Sequence of Bacillus cereus Bacteriophage B5S.</title>
        <authorList>
            <person name="Lee J.-H."/>
            <person name="Shin H."/>
            <person name="Son B."/>
            <person name="Ryu S."/>
        </authorList>
    </citation>
    <scope>NUCLEOTIDE SEQUENCE [LARGE SCALE GENOMIC DNA]</scope>
</reference>